<evidence type="ECO:0000256" key="1">
    <source>
        <dbReference type="ARBA" id="ARBA00022723"/>
    </source>
</evidence>
<dbReference type="InterPro" id="IPR001841">
    <property type="entry name" value="Znf_RING"/>
</dbReference>
<keyword evidence="3" id="KW-0862">Zinc</keyword>
<proteinExistence type="predicted"/>
<keyword evidence="2 4" id="KW-0863">Zinc-finger</keyword>
<dbReference type="EMBL" id="JAPDRL010000099">
    <property type="protein sequence ID" value="KAJ9657534.1"/>
    <property type="molecule type" value="Genomic_DNA"/>
</dbReference>
<name>A0ABQ9NNM5_9PEZI</name>
<dbReference type="InterPro" id="IPR013083">
    <property type="entry name" value="Znf_RING/FYVE/PHD"/>
</dbReference>
<dbReference type="SMART" id="SM00184">
    <property type="entry name" value="RING"/>
    <property type="match status" value="1"/>
</dbReference>
<dbReference type="Proteomes" id="UP001172684">
    <property type="component" value="Unassembled WGS sequence"/>
</dbReference>
<feature type="compositionally biased region" description="Gly residues" evidence="5">
    <location>
        <begin position="473"/>
        <end position="484"/>
    </location>
</feature>
<dbReference type="Pfam" id="PF13639">
    <property type="entry name" value="zf-RING_2"/>
    <property type="match status" value="1"/>
</dbReference>
<feature type="compositionally biased region" description="Polar residues" evidence="5">
    <location>
        <begin position="90"/>
        <end position="102"/>
    </location>
</feature>
<evidence type="ECO:0000256" key="5">
    <source>
        <dbReference type="SAM" id="MobiDB-lite"/>
    </source>
</evidence>
<evidence type="ECO:0000256" key="3">
    <source>
        <dbReference type="ARBA" id="ARBA00022833"/>
    </source>
</evidence>
<feature type="region of interest" description="Disordered" evidence="5">
    <location>
        <begin position="141"/>
        <end position="237"/>
    </location>
</feature>
<gene>
    <name evidence="7" type="ORF">H2201_008135</name>
</gene>
<reference evidence="7" key="1">
    <citation type="submission" date="2022-10" db="EMBL/GenBank/DDBJ databases">
        <title>Culturing micro-colonial fungi from biological soil crusts in the Mojave desert and describing Neophaeococcomyces mojavensis, and introducing the new genera and species Taxawa tesnikishii.</title>
        <authorList>
            <person name="Kurbessoian T."/>
            <person name="Stajich J.E."/>
        </authorList>
    </citation>
    <scope>NUCLEOTIDE SEQUENCE</scope>
    <source>
        <strain evidence="7">TK_1</strain>
    </source>
</reference>
<feature type="compositionally biased region" description="Polar residues" evidence="5">
    <location>
        <begin position="222"/>
        <end position="237"/>
    </location>
</feature>
<dbReference type="Gene3D" id="3.30.40.10">
    <property type="entry name" value="Zinc/RING finger domain, C3HC4 (zinc finger)"/>
    <property type="match status" value="1"/>
</dbReference>
<evidence type="ECO:0000313" key="7">
    <source>
        <dbReference type="EMBL" id="KAJ9657534.1"/>
    </source>
</evidence>
<feature type="compositionally biased region" description="Basic and acidic residues" evidence="5">
    <location>
        <begin position="42"/>
        <end position="54"/>
    </location>
</feature>
<organism evidence="7 8">
    <name type="scientific">Coniosporium apollinis</name>
    <dbReference type="NCBI Taxonomy" id="61459"/>
    <lineage>
        <taxon>Eukaryota</taxon>
        <taxon>Fungi</taxon>
        <taxon>Dikarya</taxon>
        <taxon>Ascomycota</taxon>
        <taxon>Pezizomycotina</taxon>
        <taxon>Dothideomycetes</taxon>
        <taxon>Dothideomycetes incertae sedis</taxon>
        <taxon>Coniosporium</taxon>
    </lineage>
</organism>
<accession>A0ABQ9NNM5</accession>
<dbReference type="InterPro" id="IPR051834">
    <property type="entry name" value="RING_finger_E3_ligase"/>
</dbReference>
<dbReference type="SUPFAM" id="SSF57850">
    <property type="entry name" value="RING/U-box"/>
    <property type="match status" value="1"/>
</dbReference>
<dbReference type="PROSITE" id="PS50089">
    <property type="entry name" value="ZF_RING_2"/>
    <property type="match status" value="1"/>
</dbReference>
<sequence length="484" mass="52633">MSRPGENRELVYCHQCENEWYRDEHGLVPCPECQGEFTEIIEPDHDPREDHGPSLDDLFPHPPHPHPLHDHNPWQDAPDPDESDLGGLQFRQTGPNTVSITGTFIRTGTPQELFGSRQPPGFGDPLSQNFATMLQGIVGGNANINVRTRSPRPGEDDNRDRPQQGRGDRPDSPNSRRWTYSPGARLHPRDANHPQPHLEPVDDLHRVLGNLFQGLAGPPPGASSQDPHNPDQRSQQPVNPLAALFAQLLNPGLAQHGDAVYTQEALDRVISQLMEQNQTGNAPGPAPESAIKSLPKRKVTPEDMGAEGRADCSICMDEVNIGELVTELPCHHWFHEQCVTMWLSEHDTCPHCRKSIVTGKEAQPQPPGAQTPQQGQQWPRAGESYDRTQQMPGAFGTPPDPLAATAAGAGTAHDPVVIPDSADRYRREPRPYASTPSTPPSRPRRASSSQSGSSGSSAATLGLGERLRRNIFGSGGGGGSPSGR</sequence>
<evidence type="ECO:0000256" key="4">
    <source>
        <dbReference type="PROSITE-ProRule" id="PRU00175"/>
    </source>
</evidence>
<dbReference type="PANTHER" id="PTHR45931">
    <property type="entry name" value="SI:CH211-59O9.10"/>
    <property type="match status" value="1"/>
</dbReference>
<protein>
    <recommendedName>
        <fullName evidence="6">RING-type domain-containing protein</fullName>
    </recommendedName>
</protein>
<feature type="compositionally biased region" description="Basic and acidic residues" evidence="5">
    <location>
        <begin position="152"/>
        <end position="171"/>
    </location>
</feature>
<feature type="compositionally biased region" description="Basic and acidic residues" evidence="5">
    <location>
        <begin position="421"/>
        <end position="430"/>
    </location>
</feature>
<keyword evidence="1" id="KW-0479">Metal-binding</keyword>
<feature type="compositionally biased region" description="Low complexity" evidence="5">
    <location>
        <begin position="446"/>
        <end position="459"/>
    </location>
</feature>
<comment type="caution">
    <text evidence="7">The sequence shown here is derived from an EMBL/GenBank/DDBJ whole genome shotgun (WGS) entry which is preliminary data.</text>
</comment>
<feature type="domain" description="RING-type" evidence="6">
    <location>
        <begin position="312"/>
        <end position="353"/>
    </location>
</feature>
<feature type="region of interest" description="Disordered" evidence="5">
    <location>
        <begin position="277"/>
        <end position="304"/>
    </location>
</feature>
<evidence type="ECO:0000256" key="2">
    <source>
        <dbReference type="ARBA" id="ARBA00022771"/>
    </source>
</evidence>
<keyword evidence="8" id="KW-1185">Reference proteome</keyword>
<feature type="region of interest" description="Disordered" evidence="5">
    <location>
        <begin position="359"/>
        <end position="484"/>
    </location>
</feature>
<evidence type="ECO:0000313" key="8">
    <source>
        <dbReference type="Proteomes" id="UP001172684"/>
    </source>
</evidence>
<feature type="compositionally biased region" description="Low complexity" evidence="5">
    <location>
        <begin position="402"/>
        <end position="412"/>
    </location>
</feature>
<dbReference type="PANTHER" id="PTHR45931:SF3">
    <property type="entry name" value="RING ZINC FINGER-CONTAINING PROTEIN"/>
    <property type="match status" value="1"/>
</dbReference>
<evidence type="ECO:0000259" key="6">
    <source>
        <dbReference type="PROSITE" id="PS50089"/>
    </source>
</evidence>
<feature type="region of interest" description="Disordered" evidence="5">
    <location>
        <begin position="38"/>
        <end position="102"/>
    </location>
</feature>